<comment type="caution">
    <text evidence="1">The sequence shown here is derived from an EMBL/GenBank/DDBJ whole genome shotgun (WGS) entry which is preliminary data.</text>
</comment>
<reference evidence="1 2" key="1">
    <citation type="submission" date="2020-03" db="EMBL/GenBank/DDBJ databases">
        <title>Genomic Encyclopedia of Type Strains, Phase IV (KMG-IV): sequencing the most valuable type-strain genomes for metagenomic binning, comparative biology and taxonomic classification.</title>
        <authorList>
            <person name="Goeker M."/>
        </authorList>
    </citation>
    <scope>NUCLEOTIDE SEQUENCE [LARGE SCALE GENOMIC DNA]</scope>
    <source>
        <strain evidence="1 2">DSM 105096</strain>
    </source>
</reference>
<protein>
    <submittedName>
        <fullName evidence="1">Uncharacterized protein</fullName>
    </submittedName>
</protein>
<name>A0ABX0XG28_9BACT</name>
<dbReference type="EMBL" id="JAATJH010000010">
    <property type="protein sequence ID" value="NJC28271.1"/>
    <property type="molecule type" value="Genomic_DNA"/>
</dbReference>
<gene>
    <name evidence="1" type="ORF">GGR27_003794</name>
</gene>
<accession>A0ABX0XG28</accession>
<proteinExistence type="predicted"/>
<evidence type="ECO:0000313" key="1">
    <source>
        <dbReference type="EMBL" id="NJC28271.1"/>
    </source>
</evidence>
<keyword evidence="2" id="KW-1185">Reference proteome</keyword>
<evidence type="ECO:0000313" key="2">
    <source>
        <dbReference type="Proteomes" id="UP000770785"/>
    </source>
</evidence>
<sequence length="173" mass="19524">MNLSKSIIRLGFPHALFLIFDLSKLHSKLLVLCKYTTTQNINTASNNRNYNLLRTTFAATQAAFSIETKIHQPTARWAGHKRTFTKTAADAGGRGILGIESVGPTTGPALFFNFLRKSEATQNVEEKSGTKTIVLNPLWRLVACCRVRRFYLKLRLTFTNLRNDILHAIMNKI</sequence>
<organism evidence="1 2">
    <name type="scientific">Neolewinella antarctica</name>
    <dbReference type="NCBI Taxonomy" id="442734"/>
    <lineage>
        <taxon>Bacteria</taxon>
        <taxon>Pseudomonadati</taxon>
        <taxon>Bacteroidota</taxon>
        <taxon>Saprospiria</taxon>
        <taxon>Saprospirales</taxon>
        <taxon>Lewinellaceae</taxon>
        <taxon>Neolewinella</taxon>
    </lineage>
</organism>
<dbReference type="Proteomes" id="UP000770785">
    <property type="component" value="Unassembled WGS sequence"/>
</dbReference>